<proteinExistence type="predicted"/>
<feature type="chain" id="PRO_5046849094" evidence="1">
    <location>
        <begin position="22"/>
        <end position="338"/>
    </location>
</feature>
<dbReference type="EMBL" id="BMFD01000002">
    <property type="protein sequence ID" value="GGC31252.1"/>
    <property type="molecule type" value="Genomic_DNA"/>
</dbReference>
<evidence type="ECO:0000313" key="3">
    <source>
        <dbReference type="Proteomes" id="UP000635885"/>
    </source>
</evidence>
<name>A0ABQ1LZK2_9BACT</name>
<feature type="signal peptide" evidence="1">
    <location>
        <begin position="1"/>
        <end position="21"/>
    </location>
</feature>
<dbReference type="PROSITE" id="PS51257">
    <property type="entry name" value="PROKAR_LIPOPROTEIN"/>
    <property type="match status" value="1"/>
</dbReference>
<keyword evidence="1" id="KW-0732">Signal</keyword>
<dbReference type="Proteomes" id="UP000635885">
    <property type="component" value="Unassembled WGS sequence"/>
</dbReference>
<accession>A0ABQ1LZK2</accession>
<sequence length="338" mass="39710">MKKINIFICLLLVLFSCYSSEKQNYQNLNQTIKVTIKDISGKFSKVKFLNGKFVALNQFSLEGQSLYIINENGKIWEKQLIKPNSRTIIGGIPEEIFLFQDYFYLIKDIGQFVKYSYLGEEIEKISMRHVFPEKNKCKTIEVDKNGTCYFSCYSLMENNVKEFTVIKGVIGSDNFSEIHKGRVNDNVNELAFFVGNNELYVLMPYSNEIGIIDLNNQNYRIEEFEISENRKYIKPKEFTGSGFEYAKLSKSERAEYKSDKHIQIYVNKDKNYITSQLVSDDIENPFLVQNIERNKKNYFEISTKYPVSFDNQGHFIGYTIEEDYYKFFIKPFIKSLNQ</sequence>
<comment type="caution">
    <text evidence="2">The sequence shown here is derived from an EMBL/GenBank/DDBJ whole genome shotgun (WGS) entry which is preliminary data.</text>
</comment>
<dbReference type="RefSeq" id="WP_188439894.1">
    <property type="nucleotide sequence ID" value="NZ_BMFD01000002.1"/>
</dbReference>
<organism evidence="2 3">
    <name type="scientific">Belliella aquatica</name>
    <dbReference type="NCBI Taxonomy" id="1323734"/>
    <lineage>
        <taxon>Bacteria</taxon>
        <taxon>Pseudomonadati</taxon>
        <taxon>Bacteroidota</taxon>
        <taxon>Cytophagia</taxon>
        <taxon>Cytophagales</taxon>
        <taxon>Cyclobacteriaceae</taxon>
        <taxon>Belliella</taxon>
    </lineage>
</organism>
<gene>
    <name evidence="2" type="ORF">GCM10010993_07700</name>
</gene>
<reference evidence="3" key="1">
    <citation type="journal article" date="2019" name="Int. J. Syst. Evol. Microbiol.">
        <title>The Global Catalogue of Microorganisms (GCM) 10K type strain sequencing project: providing services to taxonomists for standard genome sequencing and annotation.</title>
        <authorList>
            <consortium name="The Broad Institute Genomics Platform"/>
            <consortium name="The Broad Institute Genome Sequencing Center for Infectious Disease"/>
            <person name="Wu L."/>
            <person name="Ma J."/>
        </authorList>
    </citation>
    <scope>NUCLEOTIDE SEQUENCE [LARGE SCALE GENOMIC DNA]</scope>
    <source>
        <strain evidence="3">CGMCC 1.12479</strain>
    </source>
</reference>
<evidence type="ECO:0000313" key="2">
    <source>
        <dbReference type="EMBL" id="GGC31252.1"/>
    </source>
</evidence>
<keyword evidence="3" id="KW-1185">Reference proteome</keyword>
<evidence type="ECO:0000256" key="1">
    <source>
        <dbReference type="SAM" id="SignalP"/>
    </source>
</evidence>
<protein>
    <submittedName>
        <fullName evidence="2">Uncharacterized protein</fullName>
    </submittedName>
</protein>